<dbReference type="AlphaFoldDB" id="A0AAN7XK21"/>
<gene>
    <name evidence="2" type="ORF">PBY51_019672</name>
</gene>
<dbReference type="Proteomes" id="UP001346869">
    <property type="component" value="Unassembled WGS sequence"/>
</dbReference>
<sequence>MGISGRWAAVEGGGAAGASCGWEDERGAGWYRTRLHLKSLVFVRERRANSPPVEQRRIITPPPSISQLPPADRGSTRTCCLPPFVSLASVSMLHLRNANPSRGCRSQERA</sequence>
<accession>A0AAN7XK21</accession>
<dbReference type="EMBL" id="JAUZQC010000009">
    <property type="protein sequence ID" value="KAK5865396.1"/>
    <property type="molecule type" value="Genomic_DNA"/>
</dbReference>
<evidence type="ECO:0000313" key="3">
    <source>
        <dbReference type="Proteomes" id="UP001346869"/>
    </source>
</evidence>
<evidence type="ECO:0000256" key="1">
    <source>
        <dbReference type="SAM" id="MobiDB-lite"/>
    </source>
</evidence>
<reference evidence="2 3" key="1">
    <citation type="journal article" date="2023" name="Genes (Basel)">
        <title>Chromosome-Level Genome Assembly and Circadian Gene Repertoire of the Patagonia Blennie Eleginops maclovinus-The Closest Ancestral Proxy of Antarctic Cryonotothenioids.</title>
        <authorList>
            <person name="Cheng C.C."/>
            <person name="Rivera-Colon A.G."/>
            <person name="Minhas B.F."/>
            <person name="Wilson L."/>
            <person name="Rayamajhi N."/>
            <person name="Vargas-Chacoff L."/>
            <person name="Catchen J.M."/>
        </authorList>
    </citation>
    <scope>NUCLEOTIDE SEQUENCE [LARGE SCALE GENOMIC DNA]</scope>
    <source>
        <strain evidence="2">JMC-PN-2008</strain>
    </source>
</reference>
<reference evidence="2 3" key="2">
    <citation type="journal article" date="2023" name="Mol. Biol. Evol.">
        <title>Genomics of Secondarily Temperate Adaptation in the Only Non-Antarctic Icefish.</title>
        <authorList>
            <person name="Rivera-Colon A.G."/>
            <person name="Rayamajhi N."/>
            <person name="Minhas B.F."/>
            <person name="Madrigal G."/>
            <person name="Bilyk K.T."/>
            <person name="Yoon V."/>
            <person name="Hune M."/>
            <person name="Gregory S."/>
            <person name="Cheng C.H.C."/>
            <person name="Catchen J.M."/>
        </authorList>
    </citation>
    <scope>NUCLEOTIDE SEQUENCE [LARGE SCALE GENOMIC DNA]</scope>
    <source>
        <strain evidence="2">JMC-PN-2008</strain>
    </source>
</reference>
<feature type="region of interest" description="Disordered" evidence="1">
    <location>
        <begin position="51"/>
        <end position="74"/>
    </location>
</feature>
<comment type="caution">
    <text evidence="2">The sequence shown here is derived from an EMBL/GenBank/DDBJ whole genome shotgun (WGS) entry which is preliminary data.</text>
</comment>
<keyword evidence="3" id="KW-1185">Reference proteome</keyword>
<protein>
    <submittedName>
        <fullName evidence="2">Uncharacterized protein</fullName>
    </submittedName>
</protein>
<name>A0AAN7XK21_ELEMC</name>
<proteinExistence type="predicted"/>
<organism evidence="2 3">
    <name type="scientific">Eleginops maclovinus</name>
    <name type="common">Patagonian blennie</name>
    <name type="synonym">Eleginus maclovinus</name>
    <dbReference type="NCBI Taxonomy" id="56733"/>
    <lineage>
        <taxon>Eukaryota</taxon>
        <taxon>Metazoa</taxon>
        <taxon>Chordata</taxon>
        <taxon>Craniata</taxon>
        <taxon>Vertebrata</taxon>
        <taxon>Euteleostomi</taxon>
        <taxon>Actinopterygii</taxon>
        <taxon>Neopterygii</taxon>
        <taxon>Teleostei</taxon>
        <taxon>Neoteleostei</taxon>
        <taxon>Acanthomorphata</taxon>
        <taxon>Eupercaria</taxon>
        <taxon>Perciformes</taxon>
        <taxon>Notothenioidei</taxon>
        <taxon>Eleginopidae</taxon>
        <taxon>Eleginops</taxon>
    </lineage>
</organism>
<evidence type="ECO:0000313" key="2">
    <source>
        <dbReference type="EMBL" id="KAK5865396.1"/>
    </source>
</evidence>